<dbReference type="STRING" id="105231.A0A1Y1I905"/>
<dbReference type="OMA" id="NERDAHI"/>
<dbReference type="EMBL" id="DF237300">
    <property type="protein sequence ID" value="GAQ87420.1"/>
    <property type="molecule type" value="Genomic_DNA"/>
</dbReference>
<name>A0A1Y1I905_KLENI</name>
<dbReference type="CDD" id="cd03714">
    <property type="entry name" value="RT_DIRS1"/>
    <property type="match status" value="1"/>
</dbReference>
<organism evidence="2 3">
    <name type="scientific">Klebsormidium nitens</name>
    <name type="common">Green alga</name>
    <name type="synonym">Ulothrix nitens</name>
    <dbReference type="NCBI Taxonomy" id="105231"/>
    <lineage>
        <taxon>Eukaryota</taxon>
        <taxon>Viridiplantae</taxon>
        <taxon>Streptophyta</taxon>
        <taxon>Klebsormidiophyceae</taxon>
        <taxon>Klebsormidiales</taxon>
        <taxon>Klebsormidiaceae</taxon>
        <taxon>Klebsormidium</taxon>
    </lineage>
</organism>
<dbReference type="GO" id="GO:0003964">
    <property type="term" value="F:RNA-directed DNA polymerase activity"/>
    <property type="evidence" value="ECO:0007669"/>
    <property type="project" value="UniProtKB-KW"/>
</dbReference>
<dbReference type="AlphaFoldDB" id="A0A1Y1I905"/>
<dbReference type="InterPro" id="IPR043128">
    <property type="entry name" value="Rev_trsase/Diguanyl_cyclase"/>
</dbReference>
<dbReference type="InterPro" id="IPR043502">
    <property type="entry name" value="DNA/RNA_pol_sf"/>
</dbReference>
<evidence type="ECO:0000259" key="1">
    <source>
        <dbReference type="Pfam" id="PF00078"/>
    </source>
</evidence>
<accession>A0A1Y1I905</accession>
<dbReference type="InterPro" id="IPR052055">
    <property type="entry name" value="Hepadnavirus_pol/RT"/>
</dbReference>
<dbReference type="Proteomes" id="UP000054558">
    <property type="component" value="Unassembled WGS sequence"/>
</dbReference>
<dbReference type="PANTHER" id="PTHR33050">
    <property type="entry name" value="REVERSE TRANSCRIPTASE DOMAIN-CONTAINING PROTEIN"/>
    <property type="match status" value="1"/>
</dbReference>
<feature type="domain" description="Reverse transcriptase" evidence="1">
    <location>
        <begin position="74"/>
        <end position="231"/>
    </location>
</feature>
<evidence type="ECO:0000313" key="3">
    <source>
        <dbReference type="Proteomes" id="UP000054558"/>
    </source>
</evidence>
<keyword evidence="2" id="KW-0548">Nucleotidyltransferase</keyword>
<sequence length="613" mass="68099">MLAKTIGERNVGEYLSGKRPHRVEFGNHRSFYTRWEFSEAEIRKNLKSGAVGIWPPDAEPPEVISPMGVVESAGKERLICNDRYVNAFLEQIPFEYEKLRDILAFTLRGFFMATADLRSGYFHVPIHPAYWKYFAFKVGKTVFFYKVLCFGFAQACYVFTKVMRGPILELRARGVPLSGYIDDSFTAAPTFGRALRQILFIVRLMGVALGAHFGLPKCQLEPVLLLKWLGFLVDSEQAEFRLGEGRMERLRSALAEMAESPTTSPRKLAKMAGLLASTAPAILPVALYSRSFYGALSGKETWDELFPTPAEVAETATFWLKNLERWNVRRWWPRPVAVSAHVDASEIRFGGWAELPDGRRLEIEGTFSEVQAGGSSTEREVIGYAAAIKVVTEKVPELITERAVMLTGDSQAGLAAIGKFRSSVPLIRSALKQVLELCAEFRCDLVTRWVPREDLAEADALSREPDASDWGVSASVFRKLTEHFGVNPSIDLFASATFHVAERFVAKYYTPGCTAVHAMALDWRELVQAGESAWIFSPVGLTTQVLERLSNFRVNALVCISAPKGSLAETQIRGFQGANALTRRAAARKNLDCTGISALGSSRTVLLQPARTN</sequence>
<keyword evidence="2" id="KW-0808">Transferase</keyword>
<keyword evidence="2" id="KW-0695">RNA-directed DNA polymerase</keyword>
<proteinExistence type="predicted"/>
<dbReference type="OrthoDB" id="538944at2759"/>
<dbReference type="SUPFAM" id="SSF56672">
    <property type="entry name" value="DNA/RNA polymerases"/>
    <property type="match status" value="1"/>
</dbReference>
<reference evidence="2 3" key="1">
    <citation type="journal article" date="2014" name="Nat. Commun.">
        <title>Klebsormidium flaccidum genome reveals primary factors for plant terrestrial adaptation.</title>
        <authorList>
            <person name="Hori K."/>
            <person name="Maruyama F."/>
            <person name="Fujisawa T."/>
            <person name="Togashi T."/>
            <person name="Yamamoto N."/>
            <person name="Seo M."/>
            <person name="Sato S."/>
            <person name="Yamada T."/>
            <person name="Mori H."/>
            <person name="Tajima N."/>
            <person name="Moriyama T."/>
            <person name="Ikeuchi M."/>
            <person name="Watanabe M."/>
            <person name="Wada H."/>
            <person name="Kobayashi K."/>
            <person name="Saito M."/>
            <person name="Masuda T."/>
            <person name="Sasaki-Sekimoto Y."/>
            <person name="Mashiguchi K."/>
            <person name="Awai K."/>
            <person name="Shimojima M."/>
            <person name="Masuda S."/>
            <person name="Iwai M."/>
            <person name="Nobusawa T."/>
            <person name="Narise T."/>
            <person name="Kondo S."/>
            <person name="Saito H."/>
            <person name="Sato R."/>
            <person name="Murakawa M."/>
            <person name="Ihara Y."/>
            <person name="Oshima-Yamada Y."/>
            <person name="Ohtaka K."/>
            <person name="Satoh M."/>
            <person name="Sonobe K."/>
            <person name="Ishii M."/>
            <person name="Ohtani R."/>
            <person name="Kanamori-Sato M."/>
            <person name="Honoki R."/>
            <person name="Miyazaki D."/>
            <person name="Mochizuki H."/>
            <person name="Umetsu J."/>
            <person name="Higashi K."/>
            <person name="Shibata D."/>
            <person name="Kamiya Y."/>
            <person name="Sato N."/>
            <person name="Nakamura Y."/>
            <person name="Tabata S."/>
            <person name="Ida S."/>
            <person name="Kurokawa K."/>
            <person name="Ohta H."/>
        </authorList>
    </citation>
    <scope>NUCLEOTIDE SEQUENCE [LARGE SCALE GENOMIC DNA]</scope>
    <source>
        <strain evidence="2 3">NIES-2285</strain>
    </source>
</reference>
<dbReference type="Pfam" id="PF00078">
    <property type="entry name" value="RVT_1"/>
    <property type="match status" value="1"/>
</dbReference>
<dbReference type="PANTHER" id="PTHR33050:SF7">
    <property type="entry name" value="RIBONUCLEASE H"/>
    <property type="match status" value="1"/>
</dbReference>
<protein>
    <submittedName>
        <fullName evidence="2">Reverse transcriptase</fullName>
    </submittedName>
</protein>
<dbReference type="InterPro" id="IPR000477">
    <property type="entry name" value="RT_dom"/>
</dbReference>
<evidence type="ECO:0000313" key="2">
    <source>
        <dbReference type="EMBL" id="GAQ87420.1"/>
    </source>
</evidence>
<dbReference type="Gene3D" id="3.10.10.10">
    <property type="entry name" value="HIV Type 1 Reverse Transcriptase, subunit A, domain 1"/>
    <property type="match status" value="1"/>
</dbReference>
<gene>
    <name evidence="2" type="ORF">KFL_003510140</name>
</gene>
<dbReference type="Gene3D" id="3.30.70.270">
    <property type="match status" value="1"/>
</dbReference>
<keyword evidence="3" id="KW-1185">Reference proteome</keyword>